<dbReference type="EMBL" id="FNHG01000004">
    <property type="protein sequence ID" value="SDM04863.1"/>
    <property type="molecule type" value="Genomic_DNA"/>
</dbReference>
<accession>A0A1G9Q1Q8</accession>
<evidence type="ECO:0000313" key="4">
    <source>
        <dbReference type="Proteomes" id="UP000199759"/>
    </source>
</evidence>
<dbReference type="InterPro" id="IPR025711">
    <property type="entry name" value="PepSY"/>
</dbReference>
<keyword evidence="1" id="KW-0732">Signal</keyword>
<dbReference type="OrthoDB" id="7632485at2"/>
<dbReference type="Pfam" id="PF03413">
    <property type="entry name" value="PepSY"/>
    <property type="match status" value="1"/>
</dbReference>
<dbReference type="RefSeq" id="WP_091767893.1">
    <property type="nucleotide sequence ID" value="NZ_FNHG01000004.1"/>
</dbReference>
<feature type="chain" id="PRO_5011770418" evidence="1">
    <location>
        <begin position="20"/>
        <end position="113"/>
    </location>
</feature>
<reference evidence="3 4" key="1">
    <citation type="submission" date="2016-10" db="EMBL/GenBank/DDBJ databases">
        <authorList>
            <person name="de Groot N.N."/>
        </authorList>
    </citation>
    <scope>NUCLEOTIDE SEQUENCE [LARGE SCALE GENOMIC DNA]</scope>
    <source>
        <strain evidence="3 4">DSM 16077</strain>
    </source>
</reference>
<feature type="domain" description="PepSY" evidence="2">
    <location>
        <begin position="66"/>
        <end position="112"/>
    </location>
</feature>
<proteinExistence type="predicted"/>
<protein>
    <submittedName>
        <fullName evidence="3">Uncharacterized membrane protein YkoI</fullName>
    </submittedName>
</protein>
<gene>
    <name evidence="3" type="ORF">SAMN04488568_104127</name>
</gene>
<feature type="signal peptide" evidence="1">
    <location>
        <begin position="1"/>
        <end position="19"/>
    </location>
</feature>
<evidence type="ECO:0000313" key="3">
    <source>
        <dbReference type="EMBL" id="SDM04863.1"/>
    </source>
</evidence>
<keyword evidence="4" id="KW-1185">Reference proteome</keyword>
<dbReference type="STRING" id="144026.SAMN04488568_104127"/>
<evidence type="ECO:0000259" key="2">
    <source>
        <dbReference type="Pfam" id="PF03413"/>
    </source>
</evidence>
<evidence type="ECO:0000256" key="1">
    <source>
        <dbReference type="SAM" id="SignalP"/>
    </source>
</evidence>
<organism evidence="3 4">
    <name type="scientific">Maricaulis salignorans</name>
    <dbReference type="NCBI Taxonomy" id="144026"/>
    <lineage>
        <taxon>Bacteria</taxon>
        <taxon>Pseudomonadati</taxon>
        <taxon>Pseudomonadota</taxon>
        <taxon>Alphaproteobacteria</taxon>
        <taxon>Maricaulales</taxon>
        <taxon>Maricaulaceae</taxon>
        <taxon>Maricaulis</taxon>
    </lineage>
</organism>
<dbReference type="Proteomes" id="UP000199759">
    <property type="component" value="Unassembled WGS sequence"/>
</dbReference>
<sequence length="113" mass="12494">MLRTLIIIAAAFTALGVPAVTQAEAESLEWTQGRDVRDRYTPGEARVQREQGNLVPAIRVIGDVRRLYPNAEVLDAELVRGNQPRYIVKILTADGRRIDVVADARTGAILSER</sequence>
<dbReference type="AlphaFoldDB" id="A0A1G9Q1Q8"/>
<name>A0A1G9Q1Q8_9PROT</name>